<feature type="region of interest" description="Disordered" evidence="7">
    <location>
        <begin position="576"/>
        <end position="597"/>
    </location>
</feature>
<feature type="active site" description="Proton donor" evidence="6">
    <location>
        <position position="331"/>
    </location>
</feature>
<proteinExistence type="inferred from homology"/>
<organism evidence="10 11">
    <name type="scientific">Antribacter soli</name>
    <dbReference type="NCBI Taxonomy" id="2910976"/>
    <lineage>
        <taxon>Bacteria</taxon>
        <taxon>Bacillati</taxon>
        <taxon>Actinomycetota</taxon>
        <taxon>Actinomycetes</taxon>
        <taxon>Micrococcales</taxon>
        <taxon>Promicromonosporaceae</taxon>
        <taxon>Antribacter</taxon>
    </lineage>
</organism>
<dbReference type="Pfam" id="PF00728">
    <property type="entry name" value="Glyco_hydro_20"/>
    <property type="match status" value="1"/>
</dbReference>
<dbReference type="AlphaFoldDB" id="A0AA41U5X0"/>
<evidence type="ECO:0000256" key="4">
    <source>
        <dbReference type="ARBA" id="ARBA00022801"/>
    </source>
</evidence>
<dbReference type="GO" id="GO:0004563">
    <property type="term" value="F:beta-N-acetylhexosaminidase activity"/>
    <property type="evidence" value="ECO:0007669"/>
    <property type="project" value="UniProtKB-EC"/>
</dbReference>
<dbReference type="InterPro" id="IPR025705">
    <property type="entry name" value="Beta_hexosaminidase_sua/sub"/>
</dbReference>
<dbReference type="InterPro" id="IPR017853">
    <property type="entry name" value="GH"/>
</dbReference>
<dbReference type="InterPro" id="IPR015882">
    <property type="entry name" value="HEX_bac_N"/>
</dbReference>
<dbReference type="SUPFAM" id="SSF55545">
    <property type="entry name" value="beta-N-acetylhexosaminidase-like domain"/>
    <property type="match status" value="1"/>
</dbReference>
<feature type="domain" description="Beta-hexosaminidase bacterial type N-terminal" evidence="9">
    <location>
        <begin position="7"/>
        <end position="154"/>
    </location>
</feature>
<evidence type="ECO:0000259" key="8">
    <source>
        <dbReference type="Pfam" id="PF00728"/>
    </source>
</evidence>
<accession>A0AA41U5X0</accession>
<evidence type="ECO:0000256" key="1">
    <source>
        <dbReference type="ARBA" id="ARBA00001231"/>
    </source>
</evidence>
<evidence type="ECO:0000256" key="3">
    <source>
        <dbReference type="ARBA" id="ARBA00012663"/>
    </source>
</evidence>
<evidence type="ECO:0000256" key="5">
    <source>
        <dbReference type="ARBA" id="ARBA00023295"/>
    </source>
</evidence>
<keyword evidence="11" id="KW-1185">Reference proteome</keyword>
<dbReference type="InterPro" id="IPR029018">
    <property type="entry name" value="Hex-like_dom2"/>
</dbReference>
<evidence type="ECO:0000256" key="6">
    <source>
        <dbReference type="PIRSR" id="PIRSR625705-1"/>
    </source>
</evidence>
<dbReference type="GO" id="GO:0030203">
    <property type="term" value="P:glycosaminoglycan metabolic process"/>
    <property type="evidence" value="ECO:0007669"/>
    <property type="project" value="TreeGrafter"/>
</dbReference>
<dbReference type="EC" id="3.2.1.52" evidence="3"/>
<dbReference type="Gene3D" id="3.30.379.10">
    <property type="entry name" value="Chitobiase/beta-hexosaminidase domain 2-like"/>
    <property type="match status" value="1"/>
</dbReference>
<evidence type="ECO:0000313" key="11">
    <source>
        <dbReference type="Proteomes" id="UP001165405"/>
    </source>
</evidence>
<evidence type="ECO:0000256" key="7">
    <source>
        <dbReference type="SAM" id="MobiDB-lite"/>
    </source>
</evidence>
<dbReference type="PANTHER" id="PTHR22600">
    <property type="entry name" value="BETA-HEXOSAMINIDASE"/>
    <property type="match status" value="1"/>
</dbReference>
<keyword evidence="5" id="KW-0326">Glycosidase</keyword>
<evidence type="ECO:0000313" key="10">
    <source>
        <dbReference type="EMBL" id="MCF4119806.1"/>
    </source>
</evidence>
<evidence type="ECO:0000256" key="2">
    <source>
        <dbReference type="ARBA" id="ARBA00006285"/>
    </source>
</evidence>
<dbReference type="RefSeq" id="WP_236087516.1">
    <property type="nucleotide sequence ID" value="NZ_JAKGSG010000007.1"/>
</dbReference>
<reference evidence="10" key="1">
    <citation type="submission" date="2022-01" db="EMBL/GenBank/DDBJ databases">
        <title>Antribacter sp. nov., isolated from Guizhou of China.</title>
        <authorList>
            <person name="Chengliang C."/>
            <person name="Ya Z."/>
        </authorList>
    </citation>
    <scope>NUCLEOTIDE SEQUENCE</scope>
    <source>
        <strain evidence="10">KLBMP 9083</strain>
    </source>
</reference>
<dbReference type="Pfam" id="PF02838">
    <property type="entry name" value="Glyco_hydro_20b"/>
    <property type="match status" value="1"/>
</dbReference>
<keyword evidence="4" id="KW-0378">Hydrolase</keyword>
<evidence type="ECO:0000259" key="9">
    <source>
        <dbReference type="Pfam" id="PF02838"/>
    </source>
</evidence>
<dbReference type="GO" id="GO:0005975">
    <property type="term" value="P:carbohydrate metabolic process"/>
    <property type="evidence" value="ECO:0007669"/>
    <property type="project" value="InterPro"/>
</dbReference>
<dbReference type="SUPFAM" id="SSF51445">
    <property type="entry name" value="(Trans)glycosidases"/>
    <property type="match status" value="1"/>
</dbReference>
<dbReference type="PANTHER" id="PTHR22600:SF57">
    <property type="entry name" value="BETA-N-ACETYLHEXOSAMINIDASE"/>
    <property type="match status" value="1"/>
</dbReference>
<dbReference type="GO" id="GO:0016020">
    <property type="term" value="C:membrane"/>
    <property type="evidence" value="ECO:0007669"/>
    <property type="project" value="TreeGrafter"/>
</dbReference>
<dbReference type="CDD" id="cd06563">
    <property type="entry name" value="GH20_chitobiase-like"/>
    <property type="match status" value="1"/>
</dbReference>
<gene>
    <name evidence="10" type="ORF">L1785_02325</name>
</gene>
<comment type="caution">
    <text evidence="10">The sequence shown here is derived from an EMBL/GenBank/DDBJ whole genome shotgun (WGS) entry which is preliminary data.</text>
</comment>
<dbReference type="PRINTS" id="PR00738">
    <property type="entry name" value="GLHYDRLASE20"/>
</dbReference>
<name>A0AA41U5X0_9MICO</name>
<sequence>MSSASIPGLVPAPVSMQAGEGGVVLRAGARVDADPALRPAARWWRRVTEDAFGLDLVPVADGGAGSRRPAEVTFAHGAGLPDGGFRLVVRPGGRDGAPGRATAVGQGEVRVEAADLAGAHAAAQALRQLAGPAAYRSAGGQGDLTLPAVTVEDHPRFAWRGVLLDVARHFLPKADVLRFVDLAAAHRLNVLQLHLTDDQGWRVEIERYPRLTEVGGWRASSTVGTWRTGSSDGRPHGGWYTQADLREIVAYARERGVTVVPEIDVPGHVEAAIAAYPFLGTRKDPHAVRTTWGISEDVLDPSDEALAFVRGVLDEVDDVFGSPWVAIGGDEVPTTRWRETPSIVARAAELGLVDPAGEPDVAQLHGWFVARLAEHVTGLGRRAVVWDEAFGPQLPRDVVVTSWRGYAQGAAALAAGHDVVMAPEQAVYLDHRAGEHPGEPIPVGFVRTIEDVYGFDPLPPALRAEVEAAPTGGRLLGAQAQVWTEHLDSVRRVDFATFPRLAAFAETVWSPAADRAPGSEASREFLARLEQHHLPRLDASGVEYRPLAGPRPWQTRPGVQGYPRDLAAETAEGGWAGLGGWREAGGAENDATAGEAR</sequence>
<comment type="catalytic activity">
    <reaction evidence="1">
        <text>Hydrolysis of terminal non-reducing N-acetyl-D-hexosamine residues in N-acetyl-beta-D-hexosaminides.</text>
        <dbReference type="EC" id="3.2.1.52"/>
    </reaction>
</comment>
<protein>
    <recommendedName>
        <fullName evidence="3">beta-N-acetylhexosaminidase</fullName>
        <ecNumber evidence="3">3.2.1.52</ecNumber>
    </recommendedName>
</protein>
<dbReference type="EMBL" id="JAKGSG010000007">
    <property type="protein sequence ID" value="MCF4119806.1"/>
    <property type="molecule type" value="Genomic_DNA"/>
</dbReference>
<feature type="domain" description="Glycoside hydrolase family 20 catalytic" evidence="8">
    <location>
        <begin position="157"/>
        <end position="511"/>
    </location>
</feature>
<dbReference type="Gene3D" id="3.20.20.80">
    <property type="entry name" value="Glycosidases"/>
    <property type="match status" value="1"/>
</dbReference>
<dbReference type="Proteomes" id="UP001165405">
    <property type="component" value="Unassembled WGS sequence"/>
</dbReference>
<dbReference type="InterPro" id="IPR015883">
    <property type="entry name" value="Glyco_hydro_20_cat"/>
</dbReference>
<comment type="similarity">
    <text evidence="2">Belongs to the glycosyl hydrolase 20 family.</text>
</comment>